<comment type="caution">
    <text evidence="1">The sequence shown here is derived from an EMBL/GenBank/DDBJ whole genome shotgun (WGS) entry which is preliminary data.</text>
</comment>
<dbReference type="EMBL" id="MLYO01000059">
    <property type="protein sequence ID" value="OIJ97028.1"/>
    <property type="molecule type" value="Genomic_DNA"/>
</dbReference>
<proteinExistence type="predicted"/>
<dbReference type="AlphaFoldDB" id="A0A1S2PT83"/>
<sequence>MVTRSGGAAAVDLACAAGRAHHLTAARTHRIIRITRICRRHGISVLPDRADQLAAYTTGAIPPVDGEYAAM</sequence>
<evidence type="ECO:0000313" key="1">
    <source>
        <dbReference type="EMBL" id="OIJ97028.1"/>
    </source>
</evidence>
<name>A0A1S2PT83_9ACTN</name>
<keyword evidence="2" id="KW-1185">Reference proteome</keyword>
<reference evidence="1 2" key="1">
    <citation type="submission" date="2016-10" db="EMBL/GenBank/DDBJ databases">
        <title>Genome sequence of Streptomyces sp. MUSC 1.</title>
        <authorList>
            <person name="Lee L.-H."/>
            <person name="Ser H.-L."/>
            <person name="Law J.W.-F."/>
        </authorList>
    </citation>
    <scope>NUCLEOTIDE SEQUENCE [LARGE SCALE GENOMIC DNA]</scope>
    <source>
        <strain evidence="1 2">MUSC 1</strain>
    </source>
</reference>
<accession>A0A1S2PT83</accession>
<protein>
    <submittedName>
        <fullName evidence="1">Uncharacterized protein</fullName>
    </submittedName>
</protein>
<dbReference type="Proteomes" id="UP000179642">
    <property type="component" value="Unassembled WGS sequence"/>
</dbReference>
<organism evidence="1 2">
    <name type="scientific">Streptomyces monashensis</name>
    <dbReference type="NCBI Taxonomy" id="1678012"/>
    <lineage>
        <taxon>Bacteria</taxon>
        <taxon>Bacillati</taxon>
        <taxon>Actinomycetota</taxon>
        <taxon>Actinomycetes</taxon>
        <taxon>Kitasatosporales</taxon>
        <taxon>Streptomycetaceae</taxon>
        <taxon>Streptomyces</taxon>
    </lineage>
</organism>
<gene>
    <name evidence="1" type="ORF">BIV23_31530</name>
</gene>
<evidence type="ECO:0000313" key="2">
    <source>
        <dbReference type="Proteomes" id="UP000179642"/>
    </source>
</evidence>